<comment type="caution">
    <text evidence="3">The sequence shown here is derived from an EMBL/GenBank/DDBJ whole genome shotgun (WGS) entry which is preliminary data.</text>
</comment>
<dbReference type="Gene3D" id="3.75.10.10">
    <property type="entry name" value="L-arginine/glycine Amidinotransferase, Chain A"/>
    <property type="match status" value="1"/>
</dbReference>
<organism evidence="3 4">
    <name type="scientific">Acipenser ruthenus</name>
    <name type="common">Sterlet sturgeon</name>
    <dbReference type="NCBI Taxonomy" id="7906"/>
    <lineage>
        <taxon>Eukaryota</taxon>
        <taxon>Metazoa</taxon>
        <taxon>Chordata</taxon>
        <taxon>Craniata</taxon>
        <taxon>Vertebrata</taxon>
        <taxon>Euteleostomi</taxon>
        <taxon>Actinopterygii</taxon>
        <taxon>Chondrostei</taxon>
        <taxon>Acipenseriformes</taxon>
        <taxon>Acipenseridae</taxon>
        <taxon>Acipenser</taxon>
    </lineage>
</organism>
<evidence type="ECO:0000313" key="3">
    <source>
        <dbReference type="EMBL" id="RXM37040.1"/>
    </source>
</evidence>
<dbReference type="GO" id="GO:0005739">
    <property type="term" value="C:mitochondrion"/>
    <property type="evidence" value="ECO:0007669"/>
    <property type="project" value="TreeGrafter"/>
</dbReference>
<keyword evidence="2 3" id="KW-0378">Hydrolase</keyword>
<sequence length="104" mass="11314">MAELMAGFGVFTHALVRGIAASLPKEALRMNSAEVDLARAQREQEIYVRVLKHNLGLQVIELPADDSLPDCAFVEDAAVVCGDIALITRPGAPSRRKEVIDRCI</sequence>
<dbReference type="GO" id="GO:0016403">
    <property type="term" value="F:dimethylargininase activity"/>
    <property type="evidence" value="ECO:0007669"/>
    <property type="project" value="TreeGrafter"/>
</dbReference>
<evidence type="ECO:0000256" key="2">
    <source>
        <dbReference type="ARBA" id="ARBA00022801"/>
    </source>
</evidence>
<accession>A0A444UPF9</accession>
<keyword evidence="4" id="KW-1185">Reference proteome</keyword>
<dbReference type="EMBL" id="SCEB01214133">
    <property type="protein sequence ID" value="RXM37040.1"/>
    <property type="molecule type" value="Genomic_DNA"/>
</dbReference>
<evidence type="ECO:0000313" key="4">
    <source>
        <dbReference type="Proteomes" id="UP000289886"/>
    </source>
</evidence>
<dbReference type="GO" id="GO:0006525">
    <property type="term" value="P:arginine metabolic process"/>
    <property type="evidence" value="ECO:0007669"/>
    <property type="project" value="TreeGrafter"/>
</dbReference>
<dbReference type="GO" id="GO:0045429">
    <property type="term" value="P:positive regulation of nitric oxide biosynthetic process"/>
    <property type="evidence" value="ECO:0007669"/>
    <property type="project" value="TreeGrafter"/>
</dbReference>
<evidence type="ECO:0000256" key="1">
    <source>
        <dbReference type="ARBA" id="ARBA00008532"/>
    </source>
</evidence>
<gene>
    <name evidence="3" type="ORF">EOD39_11270</name>
</gene>
<dbReference type="InterPro" id="IPR033199">
    <property type="entry name" value="DDAH-like"/>
</dbReference>
<dbReference type="GO" id="GO:0016597">
    <property type="term" value="F:amino acid binding"/>
    <property type="evidence" value="ECO:0007669"/>
    <property type="project" value="TreeGrafter"/>
</dbReference>
<dbReference type="SUPFAM" id="SSF55909">
    <property type="entry name" value="Pentein"/>
    <property type="match status" value="1"/>
</dbReference>
<proteinExistence type="inferred from homology"/>
<dbReference type="AlphaFoldDB" id="A0A444UPF9"/>
<dbReference type="Proteomes" id="UP000289886">
    <property type="component" value="Unassembled WGS sequence"/>
</dbReference>
<comment type="similarity">
    <text evidence="1">Belongs to the DDAH family.</text>
</comment>
<dbReference type="PANTHER" id="PTHR12737">
    <property type="entry name" value="DIMETHYLARGININE DIMETHYLAMINOHYDROLASE"/>
    <property type="match status" value="1"/>
</dbReference>
<dbReference type="GO" id="GO:0000052">
    <property type="term" value="P:citrulline metabolic process"/>
    <property type="evidence" value="ECO:0007669"/>
    <property type="project" value="TreeGrafter"/>
</dbReference>
<protein>
    <submittedName>
        <fullName evidence="3">N(G),N(G)-dimethylarginine dimethylaminohydrolase 1</fullName>
    </submittedName>
</protein>
<name>A0A444UPF9_ACIRT</name>
<reference evidence="3 4" key="1">
    <citation type="submission" date="2019-01" db="EMBL/GenBank/DDBJ databases">
        <title>Draft Genome and Complete Hox-Cluster Characterization of the Sterlet Sturgeon (Acipenser ruthenus).</title>
        <authorList>
            <person name="Wei Q."/>
        </authorList>
    </citation>
    <scope>NUCLEOTIDE SEQUENCE [LARGE SCALE GENOMIC DNA]</scope>
    <source>
        <strain evidence="3">WHYD16114868_AA</strain>
        <tissue evidence="3">Blood</tissue>
    </source>
</reference>
<dbReference type="PANTHER" id="PTHR12737:SF17">
    <property type="entry name" value="N(G),N(G)-DIMETHYLARGININE DIMETHYLAMINOHYDROLASE 1"/>
    <property type="match status" value="1"/>
</dbReference>